<dbReference type="AlphaFoldDB" id="A0A0U1DM57"/>
<evidence type="ECO:0000313" key="2">
    <source>
        <dbReference type="Proteomes" id="UP000199601"/>
    </source>
</evidence>
<reference evidence="2" key="1">
    <citation type="submission" date="2015-03" db="EMBL/GenBank/DDBJ databases">
        <authorList>
            <person name="Urmite Genomes"/>
        </authorList>
    </citation>
    <scope>NUCLEOTIDE SEQUENCE [LARGE SCALE GENOMIC DNA]</scope>
    <source>
        <strain evidence="2">CSUR P1344</strain>
    </source>
</reference>
<protein>
    <submittedName>
        <fullName evidence="1">Uncharacterized protein</fullName>
    </submittedName>
</protein>
<dbReference type="EMBL" id="CTEC01000002">
    <property type="protein sequence ID" value="CQD18266.1"/>
    <property type="molecule type" value="Genomic_DNA"/>
</dbReference>
<sequence>MNYPWYQQDLLNELLQLGLRLRRDADQEVFATSRGVDLQHVRHSGKGRHDRRESTLLYFEANECLGRYPRPGQIEFGSVTGE</sequence>
<dbReference type="Proteomes" id="UP000199601">
    <property type="component" value="Unassembled WGS sequence"/>
</dbReference>
<proteinExistence type="predicted"/>
<keyword evidence="2" id="KW-1185">Reference proteome</keyword>
<gene>
    <name evidence="1" type="ORF">BN000_04121</name>
</gene>
<organism evidence="1 2">
    <name type="scientific">Mycobacterium europaeum</name>
    <dbReference type="NCBI Taxonomy" id="761804"/>
    <lineage>
        <taxon>Bacteria</taxon>
        <taxon>Bacillati</taxon>
        <taxon>Actinomycetota</taxon>
        <taxon>Actinomycetes</taxon>
        <taxon>Mycobacteriales</taxon>
        <taxon>Mycobacteriaceae</taxon>
        <taxon>Mycobacterium</taxon>
        <taxon>Mycobacterium simiae complex</taxon>
    </lineage>
</organism>
<evidence type="ECO:0000313" key="1">
    <source>
        <dbReference type="EMBL" id="CQD18266.1"/>
    </source>
</evidence>
<name>A0A0U1DM57_9MYCO</name>
<accession>A0A0U1DM57</accession>